<accession>A0ABW8TAR8</accession>
<dbReference type="EMBL" id="JBJIAA010000001">
    <property type="protein sequence ID" value="MFL0249030.1"/>
    <property type="molecule type" value="Genomic_DNA"/>
</dbReference>
<dbReference type="PANTHER" id="PTHR11461">
    <property type="entry name" value="SERINE PROTEASE INHIBITOR, SERPIN"/>
    <property type="match status" value="1"/>
</dbReference>
<dbReference type="Gene3D" id="2.30.39.10">
    <property type="entry name" value="Alpha-1-antitrypsin, domain 1"/>
    <property type="match status" value="1"/>
</dbReference>
<protein>
    <submittedName>
        <fullName evidence="4">Serpin family protein</fullName>
    </submittedName>
</protein>
<keyword evidence="5" id="KW-1185">Reference proteome</keyword>
<dbReference type="SMART" id="SM00093">
    <property type="entry name" value="SERPIN"/>
    <property type="match status" value="1"/>
</dbReference>
<evidence type="ECO:0000259" key="3">
    <source>
        <dbReference type="SMART" id="SM00093"/>
    </source>
</evidence>
<keyword evidence="2" id="KW-0732">Signal</keyword>
<feature type="domain" description="Serpin" evidence="3">
    <location>
        <begin position="65"/>
        <end position="416"/>
    </location>
</feature>
<evidence type="ECO:0000256" key="1">
    <source>
        <dbReference type="RuleBase" id="RU000411"/>
    </source>
</evidence>
<organism evidence="4 5">
    <name type="scientific">Clostridium neuense</name>
    <dbReference type="NCBI Taxonomy" id="1728934"/>
    <lineage>
        <taxon>Bacteria</taxon>
        <taxon>Bacillati</taxon>
        <taxon>Bacillota</taxon>
        <taxon>Clostridia</taxon>
        <taxon>Eubacteriales</taxon>
        <taxon>Clostridiaceae</taxon>
        <taxon>Clostridium</taxon>
    </lineage>
</organism>
<gene>
    <name evidence="4" type="ORF">ACJDT4_01230</name>
</gene>
<dbReference type="InterPro" id="IPR042185">
    <property type="entry name" value="Serpin_sf_2"/>
</dbReference>
<feature type="signal peptide" evidence="2">
    <location>
        <begin position="1"/>
        <end position="19"/>
    </location>
</feature>
<evidence type="ECO:0000313" key="5">
    <source>
        <dbReference type="Proteomes" id="UP001623592"/>
    </source>
</evidence>
<name>A0ABW8TAR8_9CLOT</name>
<sequence length="420" mass="47091">MKKIFLFVISIAMLVNLSACNNKAIKAPVYPKNTSFNDEKSKLKNIEENQLDEKFKQSLNKFSFISTSKILGGSNKNISYSPTSLYIALSMAGIGSKNTTQDEIFSALGMGGKDVDYVSNQNSKLFKLLYCNNEIGKLKIANSIWLQNNMLFNKSFEDNVVNKFYAYLFNVNFDSKNTSKLMSSWISKNTNGNLSPDINIDKKQIMAILNTIYFKDEWIERFDKNKTKADTFYLSDGSKAQCDFMNRTYFSHGFIKGSGYTASSLELKNRGSMVFILPDKGVSVESLISTPEKVAALFKNQDSTFGKVIFQVPKFSYGNNFDLNDTLKSMGIKTAFKNNADFSGITNNKTFISKISQQTHIAIDEEGVEAAAFTKIDYSGSAPSKNEVAKMILNRPFIFAIKSNDTILFIGITHNPTEKQ</sequence>
<dbReference type="Pfam" id="PF00079">
    <property type="entry name" value="Serpin"/>
    <property type="match status" value="1"/>
</dbReference>
<dbReference type="InterPro" id="IPR042178">
    <property type="entry name" value="Serpin_sf_1"/>
</dbReference>
<dbReference type="SUPFAM" id="SSF56574">
    <property type="entry name" value="Serpins"/>
    <property type="match status" value="1"/>
</dbReference>
<dbReference type="Proteomes" id="UP001623592">
    <property type="component" value="Unassembled WGS sequence"/>
</dbReference>
<evidence type="ECO:0000313" key="4">
    <source>
        <dbReference type="EMBL" id="MFL0249030.1"/>
    </source>
</evidence>
<dbReference type="InterPro" id="IPR023796">
    <property type="entry name" value="Serpin_dom"/>
</dbReference>
<reference evidence="4 5" key="1">
    <citation type="submission" date="2024-11" db="EMBL/GenBank/DDBJ databases">
        <authorList>
            <person name="Heng Y.C."/>
            <person name="Lim A.C.H."/>
            <person name="Lee J.K.Y."/>
            <person name="Kittelmann S."/>
        </authorList>
    </citation>
    <scope>NUCLEOTIDE SEQUENCE [LARGE SCALE GENOMIC DNA]</scope>
    <source>
        <strain evidence="4 5">WILCCON 0114</strain>
    </source>
</reference>
<evidence type="ECO:0000256" key="2">
    <source>
        <dbReference type="SAM" id="SignalP"/>
    </source>
</evidence>
<comment type="caution">
    <text evidence="4">The sequence shown here is derived from an EMBL/GenBank/DDBJ whole genome shotgun (WGS) entry which is preliminary data.</text>
</comment>
<dbReference type="Gene3D" id="3.30.497.10">
    <property type="entry name" value="Antithrombin, subunit I, domain 2"/>
    <property type="match status" value="1"/>
</dbReference>
<dbReference type="CDD" id="cd19589">
    <property type="entry name" value="serpin_tengpin-like"/>
    <property type="match status" value="1"/>
</dbReference>
<comment type="similarity">
    <text evidence="1">Belongs to the serpin family.</text>
</comment>
<proteinExistence type="inferred from homology"/>
<dbReference type="InterPro" id="IPR000215">
    <property type="entry name" value="Serpin_fam"/>
</dbReference>
<dbReference type="InterPro" id="IPR036186">
    <property type="entry name" value="Serpin_sf"/>
</dbReference>
<dbReference type="PANTHER" id="PTHR11461:SF211">
    <property type="entry name" value="GH10112P-RELATED"/>
    <property type="match status" value="1"/>
</dbReference>
<dbReference type="RefSeq" id="WP_406785705.1">
    <property type="nucleotide sequence ID" value="NZ_JBJIAA010000001.1"/>
</dbReference>
<feature type="chain" id="PRO_5046363437" evidence="2">
    <location>
        <begin position="20"/>
        <end position="420"/>
    </location>
</feature>